<keyword evidence="2" id="KW-1185">Reference proteome</keyword>
<evidence type="ECO:0000313" key="1">
    <source>
        <dbReference type="EMBL" id="OUE03771.1"/>
    </source>
</evidence>
<name>A0A251XJX6_CLAMM</name>
<dbReference type="EMBL" id="MDHH01000001">
    <property type="protein sequence ID" value="OUE03771.1"/>
    <property type="molecule type" value="Genomic_DNA"/>
</dbReference>
<reference evidence="1 2" key="1">
    <citation type="submission" date="2016-08" db="EMBL/GenBank/DDBJ databases">
        <title>Genome sequence of Clavibacter michiganensis subsp. michiganensis strain CASJ007.</title>
        <authorList>
            <person name="Thapa S.P."/>
            <person name="Coaker G."/>
        </authorList>
    </citation>
    <scope>NUCLEOTIDE SEQUENCE [LARGE SCALE GENOMIC DNA]</scope>
    <source>
        <strain evidence="1">CASJ007</strain>
    </source>
</reference>
<protein>
    <submittedName>
        <fullName evidence="1">Uncharacterized protein</fullName>
    </submittedName>
</protein>
<accession>A0A251XJX6</accession>
<dbReference type="AlphaFoldDB" id="A0A251XJX6"/>
<sequence length="136" mass="14225">MRLRQELRVLGLSTMGLYAGMCPAPAHCSEFFSRSATNAYVFSRLTGSGELWCGSTNACESANVAGVPNRFGMGIASKGTFAFWKVGSSHTPVTMAPLLAPANSAMAVPASPLGVAIVPSSRVWMYSSDATALSRS</sequence>
<dbReference type="Proteomes" id="UP000195062">
    <property type="component" value="Unassembled WGS sequence"/>
</dbReference>
<proteinExistence type="predicted"/>
<organism evidence="1 2">
    <name type="scientific">Clavibacter michiganensis subsp. michiganensis</name>
    <dbReference type="NCBI Taxonomy" id="33013"/>
    <lineage>
        <taxon>Bacteria</taxon>
        <taxon>Bacillati</taxon>
        <taxon>Actinomycetota</taxon>
        <taxon>Actinomycetes</taxon>
        <taxon>Micrococcales</taxon>
        <taxon>Microbacteriaceae</taxon>
        <taxon>Clavibacter</taxon>
    </lineage>
</organism>
<comment type="caution">
    <text evidence="1">The sequence shown here is derived from an EMBL/GenBank/DDBJ whole genome shotgun (WGS) entry which is preliminary data.</text>
</comment>
<evidence type="ECO:0000313" key="2">
    <source>
        <dbReference type="Proteomes" id="UP000195062"/>
    </source>
</evidence>
<gene>
    <name evidence="1" type="ORF">CMMCAS07_02395</name>
</gene>